<dbReference type="EMBL" id="MT141368">
    <property type="protein sequence ID" value="QJA59416.1"/>
    <property type="molecule type" value="Genomic_DNA"/>
</dbReference>
<dbReference type="AlphaFoldDB" id="A0A6M3IPK7"/>
<evidence type="ECO:0000313" key="1">
    <source>
        <dbReference type="EMBL" id="QJA59416.1"/>
    </source>
</evidence>
<protein>
    <submittedName>
        <fullName evidence="1">Uncharacterized protein</fullName>
    </submittedName>
</protein>
<organism evidence="1">
    <name type="scientific">viral metagenome</name>
    <dbReference type="NCBI Taxonomy" id="1070528"/>
    <lineage>
        <taxon>unclassified sequences</taxon>
        <taxon>metagenomes</taxon>
        <taxon>organismal metagenomes</taxon>
    </lineage>
</organism>
<dbReference type="EMBL" id="MT142277">
    <property type="protein sequence ID" value="QJA77326.1"/>
    <property type="molecule type" value="Genomic_DNA"/>
</dbReference>
<evidence type="ECO:0000313" key="2">
    <source>
        <dbReference type="EMBL" id="QJA77326.1"/>
    </source>
</evidence>
<accession>A0A6M3IPK7</accession>
<gene>
    <name evidence="2" type="ORF">MM415A01325_0008</name>
    <name evidence="1" type="ORF">MM415B01302_0019</name>
</gene>
<reference evidence="1" key="1">
    <citation type="submission" date="2020-03" db="EMBL/GenBank/DDBJ databases">
        <title>The deep terrestrial virosphere.</title>
        <authorList>
            <person name="Holmfeldt K."/>
            <person name="Nilsson E."/>
            <person name="Simone D."/>
            <person name="Lopez-Fernandez M."/>
            <person name="Wu X."/>
            <person name="de Brujin I."/>
            <person name="Lundin D."/>
            <person name="Andersson A."/>
            <person name="Bertilsson S."/>
            <person name="Dopson M."/>
        </authorList>
    </citation>
    <scope>NUCLEOTIDE SEQUENCE</scope>
    <source>
        <strain evidence="2">MM415A01325</strain>
        <strain evidence="1">MM415B01302</strain>
    </source>
</reference>
<sequence length="131" mass="15624">MSSPQNYYSLHREEIILKRRAWRVSHREQVRQQQQNCYNNKREKREQLKVEVLTYYGKGQLVCVHCGFNTVQALTLDHIQPLGSKVKRPTGINFYNRLKQQGYPEGYQTLCANCQMIKMFKGEEWTVNRLK</sequence>
<name>A0A6M3IPK7_9ZZZZ</name>
<proteinExistence type="predicted"/>